<proteinExistence type="predicted"/>
<evidence type="ECO:0000259" key="5">
    <source>
        <dbReference type="PROSITE" id="PS01124"/>
    </source>
</evidence>
<reference evidence="7" key="1">
    <citation type="journal article" date="2019" name="Int. J. Syst. Evol. Microbiol.">
        <title>The Global Catalogue of Microorganisms (GCM) 10K type strain sequencing project: providing services to taxonomists for standard genome sequencing and annotation.</title>
        <authorList>
            <consortium name="The Broad Institute Genomics Platform"/>
            <consortium name="The Broad Institute Genome Sequencing Center for Infectious Disease"/>
            <person name="Wu L."/>
            <person name="Ma J."/>
        </authorList>
    </citation>
    <scope>NUCLEOTIDE SEQUENCE [LARGE SCALE GENOMIC DNA]</scope>
    <source>
        <strain evidence="7">JCM 3106</strain>
    </source>
</reference>
<gene>
    <name evidence="6" type="primary">ftrA</name>
    <name evidence="6" type="ORF">GCM10017559_64580</name>
</gene>
<dbReference type="PANTHER" id="PTHR43130">
    <property type="entry name" value="ARAC-FAMILY TRANSCRIPTIONAL REGULATOR"/>
    <property type="match status" value="1"/>
</dbReference>
<dbReference type="CDD" id="cd03137">
    <property type="entry name" value="GATase1_AraC_1"/>
    <property type="match status" value="1"/>
</dbReference>
<comment type="caution">
    <text evidence="6">The sequence shown here is derived from an EMBL/GenBank/DDBJ whole genome shotgun (WGS) entry which is preliminary data.</text>
</comment>
<dbReference type="InterPro" id="IPR018060">
    <property type="entry name" value="HTH_AraC"/>
</dbReference>
<keyword evidence="7" id="KW-1185">Reference proteome</keyword>
<evidence type="ECO:0000256" key="3">
    <source>
        <dbReference type="ARBA" id="ARBA00023163"/>
    </source>
</evidence>
<evidence type="ECO:0000313" key="7">
    <source>
        <dbReference type="Proteomes" id="UP001499930"/>
    </source>
</evidence>
<keyword evidence="2" id="KW-0238">DNA-binding</keyword>
<dbReference type="PANTHER" id="PTHR43130:SF3">
    <property type="entry name" value="HTH-TYPE TRANSCRIPTIONAL REGULATOR RV1931C"/>
    <property type="match status" value="1"/>
</dbReference>
<feature type="compositionally biased region" description="Basic and acidic residues" evidence="4">
    <location>
        <begin position="333"/>
        <end position="342"/>
    </location>
</feature>
<evidence type="ECO:0000256" key="1">
    <source>
        <dbReference type="ARBA" id="ARBA00023015"/>
    </source>
</evidence>
<dbReference type="Proteomes" id="UP001499930">
    <property type="component" value="Unassembled WGS sequence"/>
</dbReference>
<dbReference type="Pfam" id="PF12833">
    <property type="entry name" value="HTH_18"/>
    <property type="match status" value="1"/>
</dbReference>
<keyword evidence="3" id="KW-0804">Transcription</keyword>
<dbReference type="InterPro" id="IPR018062">
    <property type="entry name" value="HTH_AraC-typ_CS"/>
</dbReference>
<feature type="region of interest" description="Disordered" evidence="4">
    <location>
        <begin position="320"/>
        <end position="342"/>
    </location>
</feature>
<evidence type="ECO:0000313" key="6">
    <source>
        <dbReference type="EMBL" id="GAA3029139.1"/>
    </source>
</evidence>
<dbReference type="InterPro" id="IPR009057">
    <property type="entry name" value="Homeodomain-like_sf"/>
</dbReference>
<dbReference type="PROSITE" id="PS01124">
    <property type="entry name" value="HTH_ARAC_FAMILY_2"/>
    <property type="match status" value="1"/>
</dbReference>
<sequence length="342" mass="37137">MLLPPPTRRRARRGVSVLAFDGMSPFELGCVVEVFGIPRPELRVPWYELAVCAESPADLRVVGGFTMRVEHGLDVLAEAGTVIVPGVPDVRDEVSPRVVAALRRAHERGARVVSICSGAFALAAAGLLDDREATTHWRYAELLQQRFPRVRVDPDVLYVDGEDVLTSAGSAAGLDLLIHLVRKDHGPGVANEVARRLVIPPHREGGQAQFIQAAVAPVREGAAVTAAMTWALDHLAEPITIAVLAEVARVSQRTFIRHFKRQTGTSPLRWVISQRVAASLTLLESTSAPVEEIASAVGFDSPATFRHHFTRAMRTSPSAYRRAFRTPAGPAPSDREITTPAR</sequence>
<accession>A0ABP6L0Y0</accession>
<dbReference type="PROSITE" id="PS00041">
    <property type="entry name" value="HTH_ARAC_FAMILY_1"/>
    <property type="match status" value="1"/>
</dbReference>
<protein>
    <submittedName>
        <fullName evidence="6">Transcriptional regulator FtrA</fullName>
    </submittedName>
</protein>
<dbReference type="Pfam" id="PF01965">
    <property type="entry name" value="DJ-1_PfpI"/>
    <property type="match status" value="1"/>
</dbReference>
<organism evidence="6 7">
    <name type="scientific">Streptosporangium longisporum</name>
    <dbReference type="NCBI Taxonomy" id="46187"/>
    <lineage>
        <taxon>Bacteria</taxon>
        <taxon>Bacillati</taxon>
        <taxon>Actinomycetota</taxon>
        <taxon>Actinomycetes</taxon>
        <taxon>Streptosporangiales</taxon>
        <taxon>Streptosporangiaceae</taxon>
        <taxon>Streptosporangium</taxon>
    </lineage>
</organism>
<dbReference type="SMART" id="SM00342">
    <property type="entry name" value="HTH_ARAC"/>
    <property type="match status" value="1"/>
</dbReference>
<dbReference type="EMBL" id="BAAAWD010000018">
    <property type="protein sequence ID" value="GAA3029139.1"/>
    <property type="molecule type" value="Genomic_DNA"/>
</dbReference>
<dbReference type="Gene3D" id="1.10.10.60">
    <property type="entry name" value="Homeodomain-like"/>
    <property type="match status" value="1"/>
</dbReference>
<feature type="domain" description="HTH araC/xylS-type" evidence="5">
    <location>
        <begin position="225"/>
        <end position="323"/>
    </location>
</feature>
<dbReference type="RefSeq" id="WP_344902738.1">
    <property type="nucleotide sequence ID" value="NZ_BAAAWD010000018.1"/>
</dbReference>
<dbReference type="SUPFAM" id="SSF52317">
    <property type="entry name" value="Class I glutamine amidotransferase-like"/>
    <property type="match status" value="1"/>
</dbReference>
<evidence type="ECO:0000256" key="2">
    <source>
        <dbReference type="ARBA" id="ARBA00023125"/>
    </source>
</evidence>
<dbReference type="Gene3D" id="3.40.50.880">
    <property type="match status" value="1"/>
</dbReference>
<name>A0ABP6L0Y0_9ACTN</name>
<dbReference type="SUPFAM" id="SSF46689">
    <property type="entry name" value="Homeodomain-like"/>
    <property type="match status" value="2"/>
</dbReference>
<dbReference type="InterPro" id="IPR052158">
    <property type="entry name" value="INH-QAR"/>
</dbReference>
<dbReference type="InterPro" id="IPR002818">
    <property type="entry name" value="DJ-1/PfpI"/>
</dbReference>
<dbReference type="InterPro" id="IPR029062">
    <property type="entry name" value="Class_I_gatase-like"/>
</dbReference>
<keyword evidence="1" id="KW-0805">Transcription regulation</keyword>
<evidence type="ECO:0000256" key="4">
    <source>
        <dbReference type="SAM" id="MobiDB-lite"/>
    </source>
</evidence>